<evidence type="ECO:0000256" key="2">
    <source>
        <dbReference type="ARBA" id="ARBA00034247"/>
    </source>
</evidence>
<dbReference type="SMART" id="SM00267">
    <property type="entry name" value="GGDEF"/>
    <property type="match status" value="1"/>
</dbReference>
<feature type="transmembrane region" description="Helical" evidence="3">
    <location>
        <begin position="106"/>
        <end position="131"/>
    </location>
</feature>
<feature type="domain" description="GGDEF" evidence="4">
    <location>
        <begin position="254"/>
        <end position="390"/>
    </location>
</feature>
<dbReference type="CDD" id="cd01949">
    <property type="entry name" value="GGDEF"/>
    <property type="match status" value="1"/>
</dbReference>
<dbReference type="SUPFAM" id="SSF55073">
    <property type="entry name" value="Nucleotide cyclase"/>
    <property type="match status" value="1"/>
</dbReference>
<feature type="transmembrane region" description="Helical" evidence="3">
    <location>
        <begin position="143"/>
        <end position="174"/>
    </location>
</feature>
<organism evidence="5 6">
    <name type="scientific">Chitinimonas prasina</name>
    <dbReference type="NCBI Taxonomy" id="1434937"/>
    <lineage>
        <taxon>Bacteria</taxon>
        <taxon>Pseudomonadati</taxon>
        <taxon>Pseudomonadota</taxon>
        <taxon>Betaproteobacteria</taxon>
        <taxon>Neisseriales</taxon>
        <taxon>Chitinibacteraceae</taxon>
        <taxon>Chitinimonas</taxon>
    </lineage>
</organism>
<evidence type="ECO:0000259" key="4">
    <source>
        <dbReference type="PROSITE" id="PS50887"/>
    </source>
</evidence>
<keyword evidence="3" id="KW-0472">Membrane</keyword>
<dbReference type="PANTHER" id="PTHR45138:SF9">
    <property type="entry name" value="DIGUANYLATE CYCLASE DGCM-RELATED"/>
    <property type="match status" value="1"/>
</dbReference>
<dbReference type="Gene3D" id="3.30.70.270">
    <property type="match status" value="1"/>
</dbReference>
<gene>
    <name evidence="5" type="ORF">GCM10007907_15960</name>
</gene>
<dbReference type="InterPro" id="IPR043128">
    <property type="entry name" value="Rev_trsase/Diguanyl_cyclase"/>
</dbReference>
<keyword evidence="3" id="KW-0812">Transmembrane</keyword>
<dbReference type="InterPro" id="IPR050469">
    <property type="entry name" value="Diguanylate_Cyclase"/>
</dbReference>
<feature type="transmembrane region" description="Helical" evidence="3">
    <location>
        <begin position="186"/>
        <end position="206"/>
    </location>
</feature>
<dbReference type="InterPro" id="IPR029787">
    <property type="entry name" value="Nucleotide_cyclase"/>
</dbReference>
<reference evidence="6" key="1">
    <citation type="journal article" date="2019" name="Int. J. Syst. Evol. Microbiol.">
        <title>The Global Catalogue of Microorganisms (GCM) 10K type strain sequencing project: providing services to taxonomists for standard genome sequencing and annotation.</title>
        <authorList>
            <consortium name="The Broad Institute Genomics Platform"/>
            <consortium name="The Broad Institute Genome Sequencing Center for Infectious Disease"/>
            <person name="Wu L."/>
            <person name="Ma J."/>
        </authorList>
    </citation>
    <scope>NUCLEOTIDE SEQUENCE [LARGE SCALE GENOMIC DNA]</scope>
    <source>
        <strain evidence="6">NBRC 110044</strain>
    </source>
</reference>
<feature type="transmembrane region" description="Helical" evidence="3">
    <location>
        <begin position="81"/>
        <end position="100"/>
    </location>
</feature>
<keyword evidence="6" id="KW-1185">Reference proteome</keyword>
<dbReference type="PANTHER" id="PTHR45138">
    <property type="entry name" value="REGULATORY COMPONENTS OF SENSORY TRANSDUCTION SYSTEM"/>
    <property type="match status" value="1"/>
</dbReference>
<sequence>MLQIDPDLLDKTSPSPYRDAMLHGYRWLRFTPQLEQAFRQFHVDTHMSRLRWAGGMAITLFALFVLIDLTTLPSTVWERTVPIRLGLIIPAFAITLWLSYQQRWRAYLQWAVCLSALLTGLGTVGVIGVALARDYPLPYEGILLVALFIYFIASLQWWHALLINTLILAGFLAMESALQPDTTLQLYHGAFMLTANIVGATGSYFLEYSTRTTFLVNALLHELAEHDGLTGLYNRRAFNTHLERAWRQAHREQRSLVLAMIDVDYFKRYNDYYGHAGGDKVLQLVADTINRHARRPLDIAARYGGEEFVLLWFNPASQELPHMGEQLRNAIAVQALPHMGSELGHLTISLGLAQRAPGSGLTADDLLKAADEALYRAKQAGRNRVVVDIPGHTP</sequence>
<accession>A0ABQ5YE37</accession>
<dbReference type="PROSITE" id="PS50887">
    <property type="entry name" value="GGDEF"/>
    <property type="match status" value="1"/>
</dbReference>
<dbReference type="EMBL" id="BSOG01000002">
    <property type="protein sequence ID" value="GLR12806.1"/>
    <property type="molecule type" value="Genomic_DNA"/>
</dbReference>
<proteinExistence type="predicted"/>
<comment type="catalytic activity">
    <reaction evidence="2">
        <text>2 GTP = 3',3'-c-di-GMP + 2 diphosphate</text>
        <dbReference type="Rhea" id="RHEA:24898"/>
        <dbReference type="ChEBI" id="CHEBI:33019"/>
        <dbReference type="ChEBI" id="CHEBI:37565"/>
        <dbReference type="ChEBI" id="CHEBI:58805"/>
        <dbReference type="EC" id="2.7.7.65"/>
    </reaction>
</comment>
<dbReference type="RefSeq" id="WP_284195940.1">
    <property type="nucleotide sequence ID" value="NZ_BSOG01000002.1"/>
</dbReference>
<evidence type="ECO:0000313" key="6">
    <source>
        <dbReference type="Proteomes" id="UP001156706"/>
    </source>
</evidence>
<dbReference type="InterPro" id="IPR000160">
    <property type="entry name" value="GGDEF_dom"/>
</dbReference>
<evidence type="ECO:0000256" key="3">
    <source>
        <dbReference type="SAM" id="Phobius"/>
    </source>
</evidence>
<feature type="transmembrane region" description="Helical" evidence="3">
    <location>
        <begin position="50"/>
        <end position="69"/>
    </location>
</feature>
<comment type="caution">
    <text evidence="5">The sequence shown here is derived from an EMBL/GenBank/DDBJ whole genome shotgun (WGS) entry which is preliminary data.</text>
</comment>
<evidence type="ECO:0000313" key="5">
    <source>
        <dbReference type="EMBL" id="GLR12806.1"/>
    </source>
</evidence>
<evidence type="ECO:0000256" key="1">
    <source>
        <dbReference type="ARBA" id="ARBA00012528"/>
    </source>
</evidence>
<keyword evidence="3" id="KW-1133">Transmembrane helix</keyword>
<dbReference type="Proteomes" id="UP001156706">
    <property type="component" value="Unassembled WGS sequence"/>
</dbReference>
<dbReference type="EC" id="2.7.7.65" evidence="1"/>
<protein>
    <recommendedName>
        <fullName evidence="1">diguanylate cyclase</fullName>
        <ecNumber evidence="1">2.7.7.65</ecNumber>
    </recommendedName>
</protein>
<dbReference type="Pfam" id="PF00990">
    <property type="entry name" value="GGDEF"/>
    <property type="match status" value="1"/>
</dbReference>
<name>A0ABQ5YE37_9NEIS</name>
<dbReference type="NCBIfam" id="TIGR00254">
    <property type="entry name" value="GGDEF"/>
    <property type="match status" value="1"/>
</dbReference>